<accession>A0A8H6VQQ6</accession>
<proteinExistence type="predicted"/>
<evidence type="ECO:0000259" key="1">
    <source>
        <dbReference type="Pfam" id="PF12937"/>
    </source>
</evidence>
<dbReference type="InterPro" id="IPR011990">
    <property type="entry name" value="TPR-like_helical_dom_sf"/>
</dbReference>
<dbReference type="Gene3D" id="3.80.10.10">
    <property type="entry name" value="Ribonuclease Inhibitor"/>
    <property type="match status" value="1"/>
</dbReference>
<sequence length="556" mass="62521">MVKARAKARNFSNPQQLARVPITLLVTNASTSLRMPSWSDHLKRAKALRKASKPAQALKELDQALASDGGNRQPAVYVCRAAIYEEQKKYKSALLDAKCIIDLSPTRSHGYACAARLFLQAGKPDEAIHMAGLALARLQDGKDSEAQRENLSQIKTQADQERRRKANHFAQLPVELLAAIFELLTMDWPHQQVLRVSSVCQHWRSVALGTPRLWSTLIVRNHRQVQTAKRWIQRAKGMIYRLVLDTLDQSSPLSLDGVRWDRLRVCVLNTHDVATYLGGRAHLARLSGLEELDVAHFPGNCDHLIALPVQRLKLEDSMASWSLLGTHQQLTSLEVYLPSVPATPEEIWRVLQNNPLLEVFAVELTKASWSVASEMPPLTMSNLHTLRLCRAPWFQRLFEFVSMPSLRTIQLAHLRRNGLKLLVQQRPQLHHLSVTSTVFEDTDIVELIQTSPALHTLELVTSTQTAAVVHALAHTEPPLCPALTNLDVSNSDVKNASLIKLLQRRNEQGCSDVARIRRLTANRCPSIEAQIIPWISELVDSFSCVYLDKKAASWKR</sequence>
<comment type="caution">
    <text evidence="2">The sequence shown here is derived from an EMBL/GenBank/DDBJ whole genome shotgun (WGS) entry which is preliminary data.</text>
</comment>
<dbReference type="OrthoDB" id="2423701at2759"/>
<keyword evidence="3" id="KW-1185">Reference proteome</keyword>
<dbReference type="SUPFAM" id="SSF48452">
    <property type="entry name" value="TPR-like"/>
    <property type="match status" value="1"/>
</dbReference>
<name>A0A8H6VQQ6_MYCCL</name>
<dbReference type="SMART" id="SM00028">
    <property type="entry name" value="TPR"/>
    <property type="match status" value="3"/>
</dbReference>
<feature type="domain" description="F-box" evidence="1">
    <location>
        <begin position="169"/>
        <end position="217"/>
    </location>
</feature>
<dbReference type="AlphaFoldDB" id="A0A8H6VQQ6"/>
<dbReference type="SUPFAM" id="SSF52047">
    <property type="entry name" value="RNI-like"/>
    <property type="match status" value="1"/>
</dbReference>
<dbReference type="InterPro" id="IPR001810">
    <property type="entry name" value="F-box_dom"/>
</dbReference>
<evidence type="ECO:0000313" key="2">
    <source>
        <dbReference type="EMBL" id="KAF7288541.1"/>
    </source>
</evidence>
<dbReference type="InterPro" id="IPR032675">
    <property type="entry name" value="LRR_dom_sf"/>
</dbReference>
<dbReference type="EMBL" id="JACAZE010000033">
    <property type="protein sequence ID" value="KAF7288541.1"/>
    <property type="molecule type" value="Genomic_DNA"/>
</dbReference>
<dbReference type="Pfam" id="PF12937">
    <property type="entry name" value="F-box-like"/>
    <property type="match status" value="1"/>
</dbReference>
<dbReference type="InterPro" id="IPR019734">
    <property type="entry name" value="TPR_rpt"/>
</dbReference>
<gene>
    <name evidence="2" type="ORF">HMN09_01383100</name>
</gene>
<dbReference type="Gene3D" id="1.25.40.10">
    <property type="entry name" value="Tetratricopeptide repeat domain"/>
    <property type="match status" value="1"/>
</dbReference>
<reference evidence="2" key="1">
    <citation type="submission" date="2020-05" db="EMBL/GenBank/DDBJ databases">
        <title>Mycena genomes resolve the evolution of fungal bioluminescence.</title>
        <authorList>
            <person name="Tsai I.J."/>
        </authorList>
    </citation>
    <scope>NUCLEOTIDE SEQUENCE</scope>
    <source>
        <strain evidence="2">110903Hualien_Pintung</strain>
    </source>
</reference>
<dbReference type="SUPFAM" id="SSF81383">
    <property type="entry name" value="F-box domain"/>
    <property type="match status" value="1"/>
</dbReference>
<dbReference type="PANTHER" id="PTHR38926:SF72">
    <property type="entry name" value="IM:7136021-RELATED"/>
    <property type="match status" value="1"/>
</dbReference>
<dbReference type="Gene3D" id="1.20.1280.50">
    <property type="match status" value="1"/>
</dbReference>
<dbReference type="Proteomes" id="UP000613580">
    <property type="component" value="Unassembled WGS sequence"/>
</dbReference>
<evidence type="ECO:0000313" key="3">
    <source>
        <dbReference type="Proteomes" id="UP000613580"/>
    </source>
</evidence>
<dbReference type="InterPro" id="IPR036047">
    <property type="entry name" value="F-box-like_dom_sf"/>
</dbReference>
<organism evidence="2 3">
    <name type="scientific">Mycena chlorophos</name>
    <name type="common">Agaric fungus</name>
    <name type="synonym">Agaricus chlorophos</name>
    <dbReference type="NCBI Taxonomy" id="658473"/>
    <lineage>
        <taxon>Eukaryota</taxon>
        <taxon>Fungi</taxon>
        <taxon>Dikarya</taxon>
        <taxon>Basidiomycota</taxon>
        <taxon>Agaricomycotina</taxon>
        <taxon>Agaricomycetes</taxon>
        <taxon>Agaricomycetidae</taxon>
        <taxon>Agaricales</taxon>
        <taxon>Marasmiineae</taxon>
        <taxon>Mycenaceae</taxon>
        <taxon>Mycena</taxon>
    </lineage>
</organism>
<protein>
    <submittedName>
        <fullName evidence="2">F-box domain protein</fullName>
    </submittedName>
</protein>
<dbReference type="PANTHER" id="PTHR38926">
    <property type="entry name" value="F-BOX DOMAIN CONTAINING PROTEIN, EXPRESSED"/>
    <property type="match status" value="1"/>
</dbReference>